<evidence type="ECO:0000313" key="2">
    <source>
        <dbReference type="Proteomes" id="UP000008850"/>
    </source>
</evidence>
<keyword evidence="2" id="KW-1185">Reference proteome</keyword>
<evidence type="ECO:0000313" key="1">
    <source>
        <dbReference type="EMBL" id="AEQ53855.1"/>
    </source>
</evidence>
<protein>
    <submittedName>
        <fullName evidence="1">Uncharacterized protein</fullName>
    </submittedName>
</protein>
<gene>
    <name evidence="1" type="ordered locus">KKY_3873</name>
</gene>
<name>G4RDU3_PELHB</name>
<proteinExistence type="predicted"/>
<accession>G4RDU3</accession>
<dbReference type="AlphaFoldDB" id="G4RDU3"/>
<reference evidence="1 2" key="1">
    <citation type="journal article" date="2012" name="J. Bacteriol.">
        <title>Complete genome sequence of Pelagibacterium halotolerans B2T.</title>
        <authorList>
            <person name="Huo Y.Y."/>
            <person name="Cheng H."/>
            <person name="Han X.F."/>
            <person name="Jiang X.W."/>
            <person name="Sun C."/>
            <person name="Zhang X.Q."/>
            <person name="Zhu X.F."/>
            <person name="Liu Y.F."/>
            <person name="Li P.F."/>
            <person name="Ni P.X."/>
            <person name="Wu M."/>
        </authorList>
    </citation>
    <scope>NUCLEOTIDE SEQUENCE [LARGE SCALE GENOMIC DNA]</scope>
    <source>
        <strain evidence="2">DSM 22347 / JCM 15775 / CGMCC 1.7692 / B2</strain>
    </source>
</reference>
<dbReference type="HOGENOM" id="CLU_3347006_0_0_5"/>
<dbReference type="KEGG" id="phl:KKY_3873"/>
<organism evidence="1 2">
    <name type="scientific">Pelagibacterium halotolerans (strain DSM 22347 / JCM 15775 / CGMCC 1.7692 / B2)</name>
    <dbReference type="NCBI Taxonomy" id="1082931"/>
    <lineage>
        <taxon>Bacteria</taxon>
        <taxon>Pseudomonadati</taxon>
        <taxon>Pseudomonadota</taxon>
        <taxon>Alphaproteobacteria</taxon>
        <taxon>Hyphomicrobiales</taxon>
        <taxon>Devosiaceae</taxon>
        <taxon>Pelagibacterium</taxon>
    </lineage>
</organism>
<sequence>MIDRKAEVPCSADESQGVNILIIIDPIACFGSMDRRD</sequence>
<dbReference type="EMBL" id="CP003075">
    <property type="protein sequence ID" value="AEQ53855.1"/>
    <property type="molecule type" value="Genomic_DNA"/>
</dbReference>
<dbReference type="Proteomes" id="UP000008850">
    <property type="component" value="Chromosome"/>
</dbReference>